<dbReference type="EMBL" id="JAKROA010000002">
    <property type="protein sequence ID" value="KAL5110203.1"/>
    <property type="molecule type" value="Genomic_DNA"/>
</dbReference>
<evidence type="ECO:0000256" key="2">
    <source>
        <dbReference type="ARBA" id="ARBA00023054"/>
    </source>
</evidence>
<feature type="region of interest" description="Disordered" evidence="3">
    <location>
        <begin position="112"/>
        <end position="246"/>
    </location>
</feature>
<evidence type="ECO:0000256" key="3">
    <source>
        <dbReference type="SAM" id="MobiDB-lite"/>
    </source>
</evidence>
<name>A0ABR4QKV6_9CEST</name>
<dbReference type="Proteomes" id="UP001651158">
    <property type="component" value="Unassembled WGS sequence"/>
</dbReference>
<accession>A0ABR4QKV6</accession>
<comment type="similarity">
    <text evidence="1">Belongs to the SPT2 family.</text>
</comment>
<feature type="compositionally biased region" description="Low complexity" evidence="3">
    <location>
        <begin position="204"/>
        <end position="217"/>
    </location>
</feature>
<comment type="caution">
    <text evidence="4">The sequence shown here is derived from an EMBL/GenBank/DDBJ whole genome shotgun (WGS) entry which is preliminary data.</text>
</comment>
<gene>
    <name evidence="4" type="ORF">TcWFU_004138</name>
</gene>
<proteinExistence type="inferred from homology"/>
<feature type="region of interest" description="Disordered" evidence="3">
    <location>
        <begin position="405"/>
        <end position="430"/>
    </location>
</feature>
<evidence type="ECO:0008006" key="6">
    <source>
        <dbReference type="Google" id="ProtNLM"/>
    </source>
</evidence>
<dbReference type="InterPro" id="IPR013256">
    <property type="entry name" value="Chromatin_SPT2"/>
</dbReference>
<keyword evidence="5" id="KW-1185">Reference proteome</keyword>
<feature type="compositionally biased region" description="Low complexity" evidence="3">
    <location>
        <begin position="224"/>
        <end position="235"/>
    </location>
</feature>
<reference evidence="4 5" key="1">
    <citation type="journal article" date="2022" name="Front. Cell. Infect. Microbiol.">
        <title>The Genomes of Two Strains of Taenia crassiceps the Animal Model for the Study of Human Cysticercosis.</title>
        <authorList>
            <person name="Bobes R.J."/>
            <person name="Estrada K."/>
            <person name="Rios-Valencia D.G."/>
            <person name="Calderon-Gallegos A."/>
            <person name="de la Torre P."/>
            <person name="Carrero J.C."/>
            <person name="Sanchez-Flores A."/>
            <person name="Laclette J.P."/>
        </authorList>
    </citation>
    <scope>NUCLEOTIDE SEQUENCE [LARGE SCALE GENOMIC DNA]</scope>
    <source>
        <strain evidence="4">WFUcys</strain>
    </source>
</reference>
<sequence>MGVLSTIVAPSEVGNQSSVEYVPTPIPKKRPSSLMNALEELNGGSSASCYTKKRRIEGKIPKVAHLSPSQSLSGQKEVEKPRSNHKGVLSGDFCMRNGVCPITVVKNQLSSLKGRVHSSAPVRRTTSRAVNPAQKARDNSTQGVVPKPKLPQLSTSSIVKPNRPVNPNSFHTNSSLIPPLPQSKASLHSKHTSVAPVQCRSANSIKPAQPSSAPSKSHSPRLTARQPARPASRPPLSNCGSKPRSLGIAAQLGPARSRIEPGLLHQPSIKTSSRLPINGQMKPPARTEPPIQQPRLQPRVAMERSRAVVPGLRGIAAQYGSMPVAVGGRSPNAYLDDESDEYASDDSFIDDTDCTSAKDYLRVVKDIHRSLHFDPNKYAKISKYDDLASMESSYRQIEKEEKLSMRLGAREDQEDMAMEAERRRRRMAKR</sequence>
<dbReference type="Pfam" id="PF08243">
    <property type="entry name" value="SPT2"/>
    <property type="match status" value="1"/>
</dbReference>
<evidence type="ECO:0000313" key="4">
    <source>
        <dbReference type="EMBL" id="KAL5110203.1"/>
    </source>
</evidence>
<feature type="region of interest" description="Disordered" evidence="3">
    <location>
        <begin position="269"/>
        <end position="292"/>
    </location>
</feature>
<feature type="compositionally biased region" description="Polar residues" evidence="3">
    <location>
        <begin position="152"/>
        <end position="176"/>
    </location>
</feature>
<organism evidence="4 5">
    <name type="scientific">Taenia crassiceps</name>
    <dbReference type="NCBI Taxonomy" id="6207"/>
    <lineage>
        <taxon>Eukaryota</taxon>
        <taxon>Metazoa</taxon>
        <taxon>Spiralia</taxon>
        <taxon>Lophotrochozoa</taxon>
        <taxon>Platyhelminthes</taxon>
        <taxon>Cestoda</taxon>
        <taxon>Eucestoda</taxon>
        <taxon>Cyclophyllidea</taxon>
        <taxon>Taeniidae</taxon>
        <taxon>Taenia</taxon>
    </lineage>
</organism>
<keyword evidence="2" id="KW-0175">Coiled coil</keyword>
<dbReference type="PANTHER" id="PTHR22691">
    <property type="entry name" value="YEAST SPT2-RELATED"/>
    <property type="match status" value="1"/>
</dbReference>
<protein>
    <recommendedName>
        <fullName evidence="6">Protein SPT2 homolog</fullName>
    </recommendedName>
</protein>
<evidence type="ECO:0000256" key="1">
    <source>
        <dbReference type="ARBA" id="ARBA00006461"/>
    </source>
</evidence>
<dbReference type="PANTHER" id="PTHR22691:SF8">
    <property type="entry name" value="PROTEIN SPT2 HOMOLOG"/>
    <property type="match status" value="1"/>
</dbReference>
<evidence type="ECO:0000313" key="5">
    <source>
        <dbReference type="Proteomes" id="UP001651158"/>
    </source>
</evidence>